<evidence type="ECO:0000313" key="2">
    <source>
        <dbReference type="EMBL" id="MCX7468664.1"/>
    </source>
</evidence>
<accession>A0A9Q4GJZ6</accession>
<protein>
    <submittedName>
        <fullName evidence="2">HNH endonuclease family protein</fullName>
    </submittedName>
</protein>
<dbReference type="Pfam" id="PF07510">
    <property type="entry name" value="GmrSD_C"/>
    <property type="match status" value="1"/>
</dbReference>
<dbReference type="RefSeq" id="WP_248086105.1">
    <property type="nucleotide sequence ID" value="NZ_JALNJA010000003.1"/>
</dbReference>
<dbReference type="PANTHER" id="PTHR24094:SF15">
    <property type="entry name" value="AMP-DEPENDENT SYNTHETASE_LIGASE DOMAIN-CONTAINING PROTEIN-RELATED"/>
    <property type="match status" value="1"/>
</dbReference>
<dbReference type="PANTHER" id="PTHR24094">
    <property type="entry name" value="SECRETED PROTEIN"/>
    <property type="match status" value="1"/>
</dbReference>
<feature type="domain" description="GmrSD restriction endonucleases C-terminal" evidence="1">
    <location>
        <begin position="127"/>
        <end position="180"/>
    </location>
</feature>
<gene>
    <name evidence="2" type="ORF">OS129_07225</name>
</gene>
<comment type="caution">
    <text evidence="2">The sequence shown here is derived from an EMBL/GenBank/DDBJ whole genome shotgun (WGS) entry which is preliminary data.</text>
</comment>
<dbReference type="Proteomes" id="UP001071478">
    <property type="component" value="Unassembled WGS sequence"/>
</dbReference>
<keyword evidence="2" id="KW-0540">Nuclease</keyword>
<keyword evidence="2" id="KW-0255">Endonuclease</keyword>
<dbReference type="GO" id="GO:0004519">
    <property type="term" value="F:endonuclease activity"/>
    <property type="evidence" value="ECO:0007669"/>
    <property type="project" value="UniProtKB-KW"/>
</dbReference>
<name>A0A9Q4GJZ6_9CORY</name>
<evidence type="ECO:0000313" key="3">
    <source>
        <dbReference type="Proteomes" id="UP001071478"/>
    </source>
</evidence>
<reference evidence="2" key="1">
    <citation type="submission" date="2022-11" db="EMBL/GenBank/DDBJ databases">
        <title>Corynebacterium sp. isolated from Penguins.</title>
        <authorList>
            <person name="Sedlar K."/>
            <person name="Svec P."/>
        </authorList>
    </citation>
    <scope>NUCLEOTIDE SEQUENCE</scope>
    <source>
        <strain evidence="2">P7374</strain>
    </source>
</reference>
<keyword evidence="2" id="KW-0378">Hydrolase</keyword>
<organism evidence="2 3">
    <name type="scientific">Corynebacterium pygosceleis</name>
    <dbReference type="NCBI Taxonomy" id="2800406"/>
    <lineage>
        <taxon>Bacteria</taxon>
        <taxon>Bacillati</taxon>
        <taxon>Actinomycetota</taxon>
        <taxon>Actinomycetes</taxon>
        <taxon>Mycobacteriales</taxon>
        <taxon>Corynebacteriaceae</taxon>
        <taxon>Corynebacterium</taxon>
    </lineage>
</organism>
<proteinExistence type="predicted"/>
<dbReference type="InterPro" id="IPR011089">
    <property type="entry name" value="GmrSD_C"/>
</dbReference>
<sequence length="232" mass="25367">MTTTPAPAPPPPPWTIRTLVLATLLLGMYTLAPTVGRVPPGQMPPPRLADTLPLIPRTDSRVTVPGYQRDQFGAGWGPAHVGPLACTTHDLMLALSLPGATVAPDCTVAASPGQDPYSGSVMALHPSDRDHRIEVDHIYPLSAAWDMGAAEWDRDTRIRFANDPANLVVVSARENRRKSDSLPSGWLPGDRWSRCWYVRRLAAVARDYHLRLTLADVATMRRQCLLAVHAPH</sequence>
<evidence type="ECO:0000259" key="1">
    <source>
        <dbReference type="Pfam" id="PF07510"/>
    </source>
</evidence>
<dbReference type="EMBL" id="JAPMKU010000003">
    <property type="protein sequence ID" value="MCX7468664.1"/>
    <property type="molecule type" value="Genomic_DNA"/>
</dbReference>
<dbReference type="AlphaFoldDB" id="A0A9Q4GJZ6"/>